<dbReference type="Pfam" id="PF06560">
    <property type="entry name" value="GPI"/>
    <property type="match status" value="1"/>
</dbReference>
<dbReference type="Proteomes" id="UP000034854">
    <property type="component" value="Unassembled WGS sequence"/>
</dbReference>
<dbReference type="GO" id="GO:0006094">
    <property type="term" value="P:gluconeogenesis"/>
    <property type="evidence" value="ECO:0007669"/>
    <property type="project" value="UniProtKB-KW"/>
</dbReference>
<dbReference type="UniPathway" id="UPA00109">
    <property type="reaction ID" value="UER00181"/>
</dbReference>
<dbReference type="GO" id="GO:0004347">
    <property type="term" value="F:glucose-6-phosphate isomerase activity"/>
    <property type="evidence" value="ECO:0007669"/>
    <property type="project" value="UniProtKB-EC"/>
</dbReference>
<dbReference type="InterPro" id="IPR014710">
    <property type="entry name" value="RmlC-like_jellyroll"/>
</dbReference>
<dbReference type="EC" id="5.3.1.9" evidence="3"/>
<evidence type="ECO:0000313" key="9">
    <source>
        <dbReference type="Proteomes" id="UP000034854"/>
    </source>
</evidence>
<organism evidence="8 9">
    <name type="scientific">Candidatus Curtissbacteria bacterium GW2011_GWA1_41_11</name>
    <dbReference type="NCBI Taxonomy" id="1618409"/>
    <lineage>
        <taxon>Bacteria</taxon>
        <taxon>Candidatus Curtissiibacteriota</taxon>
    </lineage>
</organism>
<keyword evidence="5" id="KW-0324">Glycolysis</keyword>
<proteinExistence type="inferred from homology"/>
<dbReference type="GO" id="GO:0005737">
    <property type="term" value="C:cytoplasm"/>
    <property type="evidence" value="ECO:0007669"/>
    <property type="project" value="InterPro"/>
</dbReference>
<dbReference type="SUPFAM" id="SSF51182">
    <property type="entry name" value="RmlC-like cupins"/>
    <property type="match status" value="1"/>
</dbReference>
<evidence type="ECO:0000256" key="1">
    <source>
        <dbReference type="ARBA" id="ARBA00004926"/>
    </source>
</evidence>
<dbReference type="AlphaFoldDB" id="A0A0G0UHZ7"/>
<dbReference type="InterPro" id="IPR011051">
    <property type="entry name" value="RmlC_Cupin_sf"/>
</dbReference>
<protein>
    <recommendedName>
        <fullName evidence="3">glucose-6-phosphate isomerase</fullName>
        <ecNumber evidence="3">5.3.1.9</ecNumber>
    </recommendedName>
</protein>
<evidence type="ECO:0000256" key="4">
    <source>
        <dbReference type="ARBA" id="ARBA00022432"/>
    </source>
</evidence>
<dbReference type="EMBL" id="LCAG01000007">
    <property type="protein sequence ID" value="KKR87111.1"/>
    <property type="molecule type" value="Genomic_DNA"/>
</dbReference>
<feature type="domain" description="Glucose-6-phosphate isomerase prokaryote" evidence="7">
    <location>
        <begin position="36"/>
        <end position="152"/>
    </location>
</feature>
<comment type="pathway">
    <text evidence="1">Carbohydrate degradation; glycolysis; D-glyceraldehyde 3-phosphate and glycerone phosphate from D-glucose: step 2/4.</text>
</comment>
<evidence type="ECO:0000256" key="2">
    <source>
        <dbReference type="ARBA" id="ARBA00006542"/>
    </source>
</evidence>
<evidence type="ECO:0000256" key="5">
    <source>
        <dbReference type="ARBA" id="ARBA00023152"/>
    </source>
</evidence>
<dbReference type="Gene3D" id="2.60.120.10">
    <property type="entry name" value="Jelly Rolls"/>
    <property type="match status" value="1"/>
</dbReference>
<name>A0A0G0UHZ7_9BACT</name>
<reference evidence="8 9" key="1">
    <citation type="journal article" date="2015" name="Nature">
        <title>rRNA introns, odd ribosomes, and small enigmatic genomes across a large radiation of phyla.</title>
        <authorList>
            <person name="Brown C.T."/>
            <person name="Hug L.A."/>
            <person name="Thomas B.C."/>
            <person name="Sharon I."/>
            <person name="Castelle C.J."/>
            <person name="Singh A."/>
            <person name="Wilkins M.J."/>
            <person name="Williams K.H."/>
            <person name="Banfield J.F."/>
        </authorList>
    </citation>
    <scope>NUCLEOTIDE SEQUENCE [LARGE SCALE GENOMIC DNA]</scope>
</reference>
<comment type="similarity">
    <text evidence="2">Belongs to the archaeal-type GPI family.</text>
</comment>
<evidence type="ECO:0000313" key="8">
    <source>
        <dbReference type="EMBL" id="KKR87111.1"/>
    </source>
</evidence>
<comment type="catalytic activity">
    <reaction evidence="6">
        <text>alpha-D-glucose 6-phosphate = beta-D-fructose 6-phosphate</text>
        <dbReference type="Rhea" id="RHEA:11816"/>
        <dbReference type="ChEBI" id="CHEBI:57634"/>
        <dbReference type="ChEBI" id="CHEBI:58225"/>
        <dbReference type="EC" id="5.3.1.9"/>
    </reaction>
</comment>
<evidence type="ECO:0000256" key="3">
    <source>
        <dbReference type="ARBA" id="ARBA00011952"/>
    </source>
</evidence>
<keyword evidence="4" id="KW-0312">Gluconeogenesis</keyword>
<dbReference type="GO" id="GO:0006096">
    <property type="term" value="P:glycolytic process"/>
    <property type="evidence" value="ECO:0007669"/>
    <property type="project" value="UniProtKB-UniPathway"/>
</dbReference>
<evidence type="ECO:0000256" key="6">
    <source>
        <dbReference type="ARBA" id="ARBA00029321"/>
    </source>
</evidence>
<gene>
    <name evidence="8" type="ORF">UU34_C0007G0014</name>
</gene>
<sequence length="169" mass="18968">MIQVRTRKEIKDVLMNPKAPGVKDPYFVIHGEGGQNVTILTPGKNGEEYNKTYGHFHLYQGVEIYTVVYGQGVLLMQRNDEEGEVKEVKVVGLRSGLNIEIPAGFGHALINVGKTYLVTVDNAPQEKGVHDFETVKEKRGFAYYVVDKKGEVGFEPNPNYKIHPQISTY</sequence>
<evidence type="ECO:0000259" key="7">
    <source>
        <dbReference type="Pfam" id="PF06560"/>
    </source>
</evidence>
<accession>A0A0G0UHZ7</accession>
<comment type="caution">
    <text evidence="8">The sequence shown here is derived from an EMBL/GenBank/DDBJ whole genome shotgun (WGS) entry which is preliminary data.</text>
</comment>
<dbReference type="InterPro" id="IPR010551">
    <property type="entry name" value="G6P_isomerase_prok"/>
</dbReference>